<dbReference type="PANTHER" id="PTHR30244:SF34">
    <property type="entry name" value="DTDP-4-AMINO-4,6-DIDEOXYGALACTOSE TRANSAMINASE"/>
    <property type="match status" value="1"/>
</dbReference>
<keyword evidence="4 7" id="KW-0663">Pyridoxal phosphate</keyword>
<accession>A0A0X3W777</accession>
<dbReference type="Pfam" id="PF01041">
    <property type="entry name" value="DegT_DnrJ_EryC1"/>
    <property type="match status" value="1"/>
</dbReference>
<comment type="caution">
    <text evidence="9">The sequence shown here is derived from an EMBL/GenBank/DDBJ whole genome shotgun (WGS) entry which is preliminary data.</text>
</comment>
<dbReference type="InterPro" id="IPR000653">
    <property type="entry name" value="DegT/StrS_aminotransferase"/>
</dbReference>
<evidence type="ECO:0000313" key="10">
    <source>
        <dbReference type="Proteomes" id="UP000053413"/>
    </source>
</evidence>
<dbReference type="InterPro" id="IPR015424">
    <property type="entry name" value="PyrdxlP-dep_Trfase"/>
</dbReference>
<dbReference type="AlphaFoldDB" id="A0A0X3W777"/>
<dbReference type="CDD" id="cd00616">
    <property type="entry name" value="AHBA_syn"/>
    <property type="match status" value="1"/>
</dbReference>
<dbReference type="PANTHER" id="PTHR30244">
    <property type="entry name" value="TRANSAMINASE"/>
    <property type="match status" value="1"/>
</dbReference>
<evidence type="ECO:0000256" key="6">
    <source>
        <dbReference type="PIRSR" id="PIRSR000390-1"/>
    </source>
</evidence>
<dbReference type="OrthoDB" id="9804264at2"/>
<protein>
    <submittedName>
        <fullName evidence="9">3-amino-5-hydroxybenzoic acid synthase</fullName>
    </submittedName>
</protein>
<dbReference type="EMBL" id="LLZJ01000310">
    <property type="protein sequence ID" value="KUL52688.1"/>
    <property type="molecule type" value="Genomic_DNA"/>
</dbReference>
<dbReference type="RefSeq" id="WP_059145771.1">
    <property type="nucleotide sequence ID" value="NZ_LLZJ01000310.1"/>
</dbReference>
<gene>
    <name evidence="9" type="ORF">ADL28_23735</name>
</gene>
<dbReference type="GO" id="GO:0000271">
    <property type="term" value="P:polysaccharide biosynthetic process"/>
    <property type="evidence" value="ECO:0007669"/>
    <property type="project" value="TreeGrafter"/>
</dbReference>
<dbReference type="InterPro" id="IPR015421">
    <property type="entry name" value="PyrdxlP-dep_Trfase_major"/>
</dbReference>
<evidence type="ECO:0000313" key="9">
    <source>
        <dbReference type="EMBL" id="KUL52688.1"/>
    </source>
</evidence>
<keyword evidence="2" id="KW-0032">Aminotransferase</keyword>
<dbReference type="SUPFAM" id="SSF53383">
    <property type="entry name" value="PLP-dependent transferases"/>
    <property type="match status" value="1"/>
</dbReference>
<comment type="cofactor">
    <cofactor evidence="1">
        <name>pyridoxal 5'-phosphate</name>
        <dbReference type="ChEBI" id="CHEBI:597326"/>
    </cofactor>
</comment>
<sequence length="406" mass="43162">MSLDPTAAPPAPVRRIDPDDLPPWPQHDHTERAALERVLAQGQWWRAAGTENEDFEREFAAYNGAPRALAVTNGTAALELALRLNGIGPGDEVVVPAFTFISTSLAVQNVGAIPVPADVDPETYCLTPEAVRAALTPATRAVIPVHMAGHLADMHGLGDLAAEHGLALIQDAAHAQGGVWDGTPVGAFPTVACYSFQNGKLMTAGEGGALTLPDEKTYEQAYLMHTCGRPRGDTTYQHETGGSNYRVSEFTAAILRAQLARLAGQTRIREQRTALLDALLAEVPGLRLQARDPRMDVNPHYMYLVALDPSAGRAARDALVAGLKAAGVPACVNFPPVYRTGSFQAGPVPTMPVPELAERCAVAEDLGAHGLWIHHRVLLAEPRVVERVATVVAALAARAGDPVVTR</sequence>
<evidence type="ECO:0000256" key="1">
    <source>
        <dbReference type="ARBA" id="ARBA00001933"/>
    </source>
</evidence>
<evidence type="ECO:0000256" key="7">
    <source>
        <dbReference type="PIRSR" id="PIRSR000390-2"/>
    </source>
</evidence>
<dbReference type="Proteomes" id="UP000053413">
    <property type="component" value="Unassembled WGS sequence"/>
</dbReference>
<dbReference type="PIRSF" id="PIRSF000390">
    <property type="entry name" value="PLP_StrS"/>
    <property type="match status" value="1"/>
</dbReference>
<comment type="similarity">
    <text evidence="5">Belongs to the DegT/DnrJ/EryC1 family. L-glutamine:2-deoxy-scyllo-inosose/scyllo-inosose aminotransferase subfamily.</text>
</comment>
<dbReference type="Gene3D" id="3.90.1150.10">
    <property type="entry name" value="Aspartate Aminotransferase, domain 1"/>
    <property type="match status" value="1"/>
</dbReference>
<name>A0A0X3W777_STRVO</name>
<dbReference type="InterPro" id="IPR015422">
    <property type="entry name" value="PyrdxlP-dep_Trfase_small"/>
</dbReference>
<evidence type="ECO:0000256" key="3">
    <source>
        <dbReference type="ARBA" id="ARBA00022679"/>
    </source>
</evidence>
<proteinExistence type="inferred from homology"/>
<evidence type="ECO:0000256" key="4">
    <source>
        <dbReference type="ARBA" id="ARBA00022898"/>
    </source>
</evidence>
<evidence type="ECO:0000256" key="2">
    <source>
        <dbReference type="ARBA" id="ARBA00022576"/>
    </source>
</evidence>
<reference evidence="10" key="1">
    <citation type="submission" date="2015-10" db="EMBL/GenBank/DDBJ databases">
        <authorList>
            <person name="Ju K.-S."/>
            <person name="Doroghazi J.R."/>
            <person name="Metcalf W.W."/>
        </authorList>
    </citation>
    <scope>NUCLEOTIDE SEQUENCE [LARGE SCALE GENOMIC DNA]</scope>
    <source>
        <strain evidence="10">NRRL F-8817</strain>
    </source>
</reference>
<feature type="region of interest" description="Disordered" evidence="8">
    <location>
        <begin position="1"/>
        <end position="27"/>
    </location>
</feature>
<feature type="modified residue" description="N6-(pyridoxal phosphate)lysine" evidence="7">
    <location>
        <position position="200"/>
    </location>
</feature>
<keyword evidence="3" id="KW-0808">Transferase</keyword>
<dbReference type="GO" id="GO:0008483">
    <property type="term" value="F:transaminase activity"/>
    <property type="evidence" value="ECO:0007669"/>
    <property type="project" value="UniProtKB-KW"/>
</dbReference>
<organism evidence="9 10">
    <name type="scientific">Streptomyces violaceusniger</name>
    <dbReference type="NCBI Taxonomy" id="68280"/>
    <lineage>
        <taxon>Bacteria</taxon>
        <taxon>Bacillati</taxon>
        <taxon>Actinomycetota</taxon>
        <taxon>Actinomycetes</taxon>
        <taxon>Kitasatosporales</taxon>
        <taxon>Streptomycetaceae</taxon>
        <taxon>Streptomyces</taxon>
        <taxon>Streptomyces violaceusniger group</taxon>
    </lineage>
</organism>
<dbReference type="GO" id="GO:0030170">
    <property type="term" value="F:pyridoxal phosphate binding"/>
    <property type="evidence" value="ECO:0007669"/>
    <property type="project" value="TreeGrafter"/>
</dbReference>
<dbReference type="Gene3D" id="3.40.640.10">
    <property type="entry name" value="Type I PLP-dependent aspartate aminotransferase-like (Major domain)"/>
    <property type="match status" value="1"/>
</dbReference>
<evidence type="ECO:0000256" key="8">
    <source>
        <dbReference type="SAM" id="MobiDB-lite"/>
    </source>
</evidence>
<evidence type="ECO:0000256" key="5">
    <source>
        <dbReference type="ARBA" id="ARBA00038398"/>
    </source>
</evidence>
<feature type="active site" description="Proton acceptor" evidence="6">
    <location>
        <position position="200"/>
    </location>
</feature>